<keyword evidence="1" id="KW-0812">Transmembrane</keyword>
<keyword evidence="1" id="KW-1133">Transmembrane helix</keyword>
<proteinExistence type="predicted"/>
<comment type="caution">
    <text evidence="2">The sequence shown here is derived from an EMBL/GenBank/DDBJ whole genome shotgun (WGS) entry which is preliminary data.</text>
</comment>
<reference evidence="3" key="1">
    <citation type="journal article" date="2019" name="Int. J. Syst. Evol. Microbiol.">
        <title>The Global Catalogue of Microorganisms (GCM) 10K type strain sequencing project: providing services to taxonomists for standard genome sequencing and annotation.</title>
        <authorList>
            <consortium name="The Broad Institute Genomics Platform"/>
            <consortium name="The Broad Institute Genome Sequencing Center for Infectious Disease"/>
            <person name="Wu L."/>
            <person name="Ma J."/>
        </authorList>
    </citation>
    <scope>NUCLEOTIDE SEQUENCE [LARGE SCALE GENOMIC DNA]</scope>
    <source>
        <strain evidence="3">CCUG 71848</strain>
    </source>
</reference>
<dbReference type="RefSeq" id="WP_121977122.1">
    <property type="nucleotide sequence ID" value="NZ_JBHTLH010000037.1"/>
</dbReference>
<evidence type="ECO:0000313" key="2">
    <source>
        <dbReference type="EMBL" id="MFD1125729.1"/>
    </source>
</evidence>
<dbReference type="Proteomes" id="UP001597156">
    <property type="component" value="Unassembled WGS sequence"/>
</dbReference>
<name>A0ABW3PKV0_9LACO</name>
<keyword evidence="1" id="KW-0472">Membrane</keyword>
<evidence type="ECO:0000256" key="1">
    <source>
        <dbReference type="SAM" id="Phobius"/>
    </source>
</evidence>
<dbReference type="EMBL" id="JBHTLH010000037">
    <property type="protein sequence ID" value="MFD1125729.1"/>
    <property type="molecule type" value="Genomic_DNA"/>
</dbReference>
<feature type="transmembrane region" description="Helical" evidence="1">
    <location>
        <begin position="20"/>
        <end position="52"/>
    </location>
</feature>
<keyword evidence="3" id="KW-1185">Reference proteome</keyword>
<accession>A0ABW3PKV0</accession>
<gene>
    <name evidence="2" type="ORF">ACFQ22_10250</name>
</gene>
<organism evidence="2 3">
    <name type="scientific">Lentilactobacillus raoultii</name>
    <dbReference type="NCBI Taxonomy" id="1987503"/>
    <lineage>
        <taxon>Bacteria</taxon>
        <taxon>Bacillati</taxon>
        <taxon>Bacillota</taxon>
        <taxon>Bacilli</taxon>
        <taxon>Lactobacillales</taxon>
        <taxon>Lactobacillaceae</taxon>
        <taxon>Lentilactobacillus</taxon>
    </lineage>
</organism>
<feature type="transmembrane region" description="Helical" evidence="1">
    <location>
        <begin position="58"/>
        <end position="77"/>
    </location>
</feature>
<sequence>MSSNDDGYQERHAKRIKHEIVWWITYLFSLFISFKIFDFVGNMVGVILIHWLTKVNPWVIAIPAYLFILISTFYVAIKVTHKLVGKLDLG</sequence>
<protein>
    <submittedName>
        <fullName evidence="2">Uncharacterized protein</fullName>
    </submittedName>
</protein>
<evidence type="ECO:0000313" key="3">
    <source>
        <dbReference type="Proteomes" id="UP001597156"/>
    </source>
</evidence>